<dbReference type="AlphaFoldDB" id="A0A2C5YAV2"/>
<dbReference type="OrthoDB" id="5945798at2759"/>
<feature type="region of interest" description="Disordered" evidence="1">
    <location>
        <begin position="204"/>
        <end position="284"/>
    </location>
</feature>
<protein>
    <submittedName>
        <fullName evidence="2">Uncharacterized protein</fullName>
    </submittedName>
</protein>
<evidence type="ECO:0000313" key="3">
    <source>
        <dbReference type="Proteomes" id="UP000226192"/>
    </source>
</evidence>
<proteinExistence type="predicted"/>
<dbReference type="EMBL" id="NJET01000038">
    <property type="protein sequence ID" value="PHH64011.1"/>
    <property type="molecule type" value="Genomic_DNA"/>
</dbReference>
<feature type="region of interest" description="Disordered" evidence="1">
    <location>
        <begin position="28"/>
        <end position="61"/>
    </location>
</feature>
<feature type="compositionally biased region" description="Low complexity" evidence="1">
    <location>
        <begin position="221"/>
        <end position="235"/>
    </location>
</feature>
<gene>
    <name evidence="2" type="ORF">CDD81_5116</name>
</gene>
<feature type="compositionally biased region" description="Polar residues" evidence="1">
    <location>
        <begin position="569"/>
        <end position="580"/>
    </location>
</feature>
<accession>A0A2C5YAV2</accession>
<feature type="compositionally biased region" description="Basic and acidic residues" evidence="1">
    <location>
        <begin position="204"/>
        <end position="213"/>
    </location>
</feature>
<keyword evidence="3" id="KW-1185">Reference proteome</keyword>
<feature type="compositionally biased region" description="Low complexity" evidence="1">
    <location>
        <begin position="523"/>
        <end position="534"/>
    </location>
</feature>
<evidence type="ECO:0000256" key="1">
    <source>
        <dbReference type="SAM" id="MobiDB-lite"/>
    </source>
</evidence>
<feature type="region of interest" description="Disordered" evidence="1">
    <location>
        <begin position="490"/>
        <end position="622"/>
    </location>
</feature>
<evidence type="ECO:0000313" key="2">
    <source>
        <dbReference type="EMBL" id="PHH64011.1"/>
    </source>
</evidence>
<feature type="region of interest" description="Disordered" evidence="1">
    <location>
        <begin position="154"/>
        <end position="179"/>
    </location>
</feature>
<dbReference type="Proteomes" id="UP000226192">
    <property type="component" value="Unassembled WGS sequence"/>
</dbReference>
<feature type="compositionally biased region" description="Basic residues" evidence="1">
    <location>
        <begin position="236"/>
        <end position="250"/>
    </location>
</feature>
<dbReference type="STRING" id="1399860.A0A2C5YAV2"/>
<organism evidence="2 3">
    <name type="scientific">Ophiocordyceps australis</name>
    <dbReference type="NCBI Taxonomy" id="1399860"/>
    <lineage>
        <taxon>Eukaryota</taxon>
        <taxon>Fungi</taxon>
        <taxon>Dikarya</taxon>
        <taxon>Ascomycota</taxon>
        <taxon>Pezizomycotina</taxon>
        <taxon>Sordariomycetes</taxon>
        <taxon>Hypocreomycetidae</taxon>
        <taxon>Hypocreales</taxon>
        <taxon>Ophiocordycipitaceae</taxon>
        <taxon>Ophiocordyceps</taxon>
    </lineage>
</organism>
<comment type="caution">
    <text evidence="2">The sequence shown here is derived from an EMBL/GenBank/DDBJ whole genome shotgun (WGS) entry which is preliminary data.</text>
</comment>
<reference evidence="2 3" key="1">
    <citation type="submission" date="2017-06" db="EMBL/GenBank/DDBJ databases">
        <title>Ant-infecting Ophiocordyceps genomes reveal a high diversity of potential behavioral manipulation genes and a possible major role for enterotoxins.</title>
        <authorList>
            <person name="De Bekker C."/>
            <person name="Evans H.C."/>
            <person name="Brachmann A."/>
            <person name="Hughes D.P."/>
        </authorList>
    </citation>
    <scope>NUCLEOTIDE SEQUENCE [LARGE SCALE GENOMIC DNA]</scope>
    <source>
        <strain evidence="2 3">Map64</strain>
    </source>
</reference>
<name>A0A2C5YAV2_9HYPO</name>
<sequence length="622" mass="67876">MTAAPFSTLQADFSLAAAAAASRSKTLASLPTGGGAQGLVSQPQPLDTSHRTAACSSGASSLHRTRRRLQLVDSDSAGGRGPLVVQETDEAAATAKLGHSSRGFSLPTHPAVRISNHIHKAILYALEEAVRQPNRFTPDLGEESAAMADLAAESLASSRRPATGVAPTGSPSGIRGPRVIMQERAAREARQRELALERVRAETEARLAEESAGKKAAPAEPRQQPQHQHQQPQHQQHQHQHQHHHVRHHSQPSALPHLAKTTLPSEEPPAGFAETSRADASKPRNAFPHAFERWETLSAHWEGLTSYWIRKIEQNQDELSHDAMGQQLARQVTDLSAAGANLFHAVVELQRLRASSERKFQRWFFETRAELERAQEINAMMDMALQKERGERAEAIREALDQERSTSKMHKQLAEMRKELSISKEEARRAWEELGRREQEERDRTFSLQHGQATIVGGVQVVPMVQGSRPTGAGEARSWHDDYQYAYPQAGQPQQAARSGGSPEGDYSQGEFAGDAPGSNMHGLGAPASASSLSDGQTEEYETSGASTQPPSAGYETGPTSPGGAPSRWSGTYSDPQDYSGQGYGTPGWDTVPRHHHPTRLSDVIEEEDERSRTSASQRSRG</sequence>